<keyword evidence="3" id="KW-0479">Metal-binding</keyword>
<dbReference type="SUPFAM" id="SSF55920">
    <property type="entry name" value="Creatinase/aminopeptidase"/>
    <property type="match status" value="1"/>
</dbReference>
<dbReference type="Pfam" id="PF02810">
    <property type="entry name" value="SEC-C"/>
    <property type="match status" value="1"/>
</dbReference>
<dbReference type="PANTHER" id="PTHR43330">
    <property type="entry name" value="METHIONINE AMINOPEPTIDASE"/>
    <property type="match status" value="1"/>
</dbReference>
<dbReference type="HAMAP" id="MF_01974">
    <property type="entry name" value="MetAP_1"/>
    <property type="match status" value="1"/>
</dbReference>
<dbReference type="NCBIfam" id="TIGR00500">
    <property type="entry name" value="met_pdase_I"/>
    <property type="match status" value="1"/>
</dbReference>
<protein>
    <submittedName>
        <fullName evidence="6">Unannotated protein</fullName>
    </submittedName>
</protein>
<evidence type="ECO:0000256" key="3">
    <source>
        <dbReference type="ARBA" id="ARBA00022723"/>
    </source>
</evidence>
<dbReference type="InterPro" id="IPR000994">
    <property type="entry name" value="Pept_M24"/>
</dbReference>
<dbReference type="PANTHER" id="PTHR43330:SF8">
    <property type="entry name" value="METHIONINE AMINOPEPTIDASE 1D, MITOCHONDRIAL"/>
    <property type="match status" value="1"/>
</dbReference>
<dbReference type="GO" id="GO:0070006">
    <property type="term" value="F:metalloaminopeptidase activity"/>
    <property type="evidence" value="ECO:0007669"/>
    <property type="project" value="InterPro"/>
</dbReference>
<dbReference type="InterPro" id="IPR001714">
    <property type="entry name" value="Pept_M24_MAP"/>
</dbReference>
<dbReference type="PROSITE" id="PS00680">
    <property type="entry name" value="MAP_1"/>
    <property type="match status" value="1"/>
</dbReference>
<dbReference type="Pfam" id="PF00557">
    <property type="entry name" value="Peptidase_M24"/>
    <property type="match status" value="1"/>
</dbReference>
<accession>A0A6J5YK50</accession>
<evidence type="ECO:0000256" key="4">
    <source>
        <dbReference type="ARBA" id="ARBA00022801"/>
    </source>
</evidence>
<gene>
    <name evidence="6" type="ORF">UFOPK1392_01772</name>
</gene>
<keyword evidence="4" id="KW-0378">Hydrolase</keyword>
<dbReference type="InterPro" id="IPR036005">
    <property type="entry name" value="Creatinase/aminopeptidase-like"/>
</dbReference>
<name>A0A6J5YK50_9ZZZZ</name>
<dbReference type="SUPFAM" id="SSF103642">
    <property type="entry name" value="Sec-C motif"/>
    <property type="match status" value="1"/>
</dbReference>
<dbReference type="Gene3D" id="3.90.230.10">
    <property type="entry name" value="Creatinase/methionine aminopeptidase superfamily"/>
    <property type="match status" value="1"/>
</dbReference>
<dbReference type="GO" id="GO:0006508">
    <property type="term" value="P:proteolysis"/>
    <property type="evidence" value="ECO:0007669"/>
    <property type="project" value="UniProtKB-KW"/>
</dbReference>
<keyword evidence="1" id="KW-0031">Aminopeptidase</keyword>
<dbReference type="PRINTS" id="PR00599">
    <property type="entry name" value="MAPEPTIDASE"/>
</dbReference>
<dbReference type="InterPro" id="IPR004027">
    <property type="entry name" value="SEC_C_motif"/>
</dbReference>
<dbReference type="Gene3D" id="3.10.450.50">
    <property type="match status" value="1"/>
</dbReference>
<feature type="domain" description="Peptidase M24" evidence="5">
    <location>
        <begin position="69"/>
        <end position="296"/>
    </location>
</feature>
<dbReference type="InterPro" id="IPR002467">
    <property type="entry name" value="Pept_M24A_MAP1"/>
</dbReference>
<evidence type="ECO:0000259" key="5">
    <source>
        <dbReference type="Pfam" id="PF00557"/>
    </source>
</evidence>
<organism evidence="6">
    <name type="scientific">freshwater metagenome</name>
    <dbReference type="NCBI Taxonomy" id="449393"/>
    <lineage>
        <taxon>unclassified sequences</taxon>
        <taxon>metagenomes</taxon>
        <taxon>ecological metagenomes</taxon>
    </lineage>
</organism>
<evidence type="ECO:0000256" key="2">
    <source>
        <dbReference type="ARBA" id="ARBA00022670"/>
    </source>
</evidence>
<evidence type="ECO:0000313" key="6">
    <source>
        <dbReference type="EMBL" id="CAB4324009.1"/>
    </source>
</evidence>
<sequence length="308" mass="33886">MLKANDPCWCGSGNKYKRCHRSREHQLEPGKLSAWRTVPADIARPDYAETGDPVRRPESRVKSPDVIDRMRRACLAAAEVLDIGAAAIAPGVTTDAIDAIVHQAYIDRGGYPSTLNYRGYPKSLCTSVNEVICHGIPDDRALRDGDIVNLDVTIFLDGVHGDTNATFFVGNVDEASRRLVEVTRECLARGIAAVKPGRPFSDIGRAIEDHATANHYEVVRAFVGHGIGEQFHTDLQIPHYYEPRFTAIMETGMIFTIEPMISMGTGQHRIWSDDWTAVTADGSRTAQFEHTVLVTDDGVEILTLANNG</sequence>
<dbReference type="GO" id="GO:0046872">
    <property type="term" value="F:metal ion binding"/>
    <property type="evidence" value="ECO:0007669"/>
    <property type="project" value="UniProtKB-KW"/>
</dbReference>
<reference evidence="6" key="1">
    <citation type="submission" date="2020-05" db="EMBL/GenBank/DDBJ databases">
        <authorList>
            <person name="Chiriac C."/>
            <person name="Salcher M."/>
            <person name="Ghai R."/>
            <person name="Kavagutti S V."/>
        </authorList>
    </citation>
    <scope>NUCLEOTIDE SEQUENCE</scope>
</reference>
<proteinExistence type="inferred from homology"/>
<evidence type="ECO:0000256" key="1">
    <source>
        <dbReference type="ARBA" id="ARBA00022438"/>
    </source>
</evidence>
<dbReference type="AlphaFoldDB" id="A0A6J5YK50"/>
<dbReference type="EMBL" id="CAEMXZ010000093">
    <property type="protein sequence ID" value="CAB4324009.1"/>
    <property type="molecule type" value="Genomic_DNA"/>
</dbReference>
<keyword evidence="2" id="KW-0645">Protease</keyword>
<dbReference type="CDD" id="cd01086">
    <property type="entry name" value="MetAP1"/>
    <property type="match status" value="1"/>
</dbReference>